<evidence type="ECO:0000256" key="16">
    <source>
        <dbReference type="ARBA" id="ARBA00023285"/>
    </source>
</evidence>
<feature type="binding site" evidence="17">
    <location>
        <position position="242"/>
    </location>
    <ligand>
        <name>Zn(2+)</name>
        <dbReference type="ChEBI" id="CHEBI:29105"/>
    </ligand>
</feature>
<feature type="domain" description="3-dehydroquinate synthase C-terminal" evidence="19">
    <location>
        <begin position="178"/>
        <end position="319"/>
    </location>
</feature>
<comment type="similarity">
    <text evidence="5 17">Belongs to the sugar phosphate cyclases superfamily. Dehydroquinate synthase family.</text>
</comment>
<evidence type="ECO:0000256" key="9">
    <source>
        <dbReference type="ARBA" id="ARBA00022605"/>
    </source>
</evidence>
<dbReference type="PIRSF" id="PIRSF001455">
    <property type="entry name" value="DHQ_synth"/>
    <property type="match status" value="1"/>
</dbReference>
<dbReference type="HAMAP" id="MF_00110">
    <property type="entry name" value="DHQ_synthase"/>
    <property type="match status" value="1"/>
</dbReference>
<evidence type="ECO:0000256" key="2">
    <source>
        <dbReference type="ARBA" id="ARBA00001911"/>
    </source>
</evidence>
<protein>
    <recommendedName>
        <fullName evidence="7 17">3-dehydroquinate synthase</fullName>
        <shortName evidence="17">DHQS</shortName>
        <ecNumber evidence="6 17">4.2.3.4</ecNumber>
    </recommendedName>
</protein>
<keyword evidence="21" id="KW-1185">Reference proteome</keyword>
<keyword evidence="13 17" id="KW-0520">NAD</keyword>
<evidence type="ECO:0000313" key="21">
    <source>
        <dbReference type="Proteomes" id="UP001596494"/>
    </source>
</evidence>
<accession>A0ABW2K3D7</accession>
<dbReference type="InterPro" id="IPR030963">
    <property type="entry name" value="DHQ_synth_fam"/>
</dbReference>
<feature type="binding site" evidence="17">
    <location>
        <position position="148"/>
    </location>
    <ligand>
        <name>NAD(+)</name>
        <dbReference type="ChEBI" id="CHEBI:57540"/>
    </ligand>
</feature>
<evidence type="ECO:0000256" key="3">
    <source>
        <dbReference type="ARBA" id="ARBA00004496"/>
    </source>
</evidence>
<sequence>MKQLTIQSSSHAYDVIIGAGLRKKLSQKLGKSYKKILIVTDSKVSSLYLEDVKAGLPDHENLSHVIVPAGEASKSMEQYSRLLDKCIEEQLDRSSLIVGLGGGMVGDLAGFVASTYLRGVDFLQMPTTILAHDSSVGGKVAINHEQGKNLIGSFYSPVQVIYDTDTLRTLPDSEVRSGYGEVVKHALLSDMDWVKEVLSEDFSELSYSQLGDHLLAGIKVKASIVEEDEKEHGVRRHLNLGHTLAHALESDLGYGEITHGEAVAIGIFFAMKVSEKVLESTLPVDAYSAWLKTNEYPVEKLSNLNPERLVNRMKWDKKTIEDRIHFVLLKGVGSPAVVPIPEDDLVNHLKEFIEEVIQIDERD</sequence>
<keyword evidence="12 17" id="KW-0862">Zinc</keyword>
<evidence type="ECO:0000313" key="20">
    <source>
        <dbReference type="EMBL" id="MFC7320693.1"/>
    </source>
</evidence>
<comment type="catalytic activity">
    <reaction evidence="1 17">
        <text>7-phospho-2-dehydro-3-deoxy-D-arabino-heptonate = 3-dehydroquinate + phosphate</text>
        <dbReference type="Rhea" id="RHEA:21968"/>
        <dbReference type="ChEBI" id="CHEBI:32364"/>
        <dbReference type="ChEBI" id="CHEBI:43474"/>
        <dbReference type="ChEBI" id="CHEBI:58394"/>
        <dbReference type="EC" id="4.2.3.4"/>
    </reaction>
</comment>
<dbReference type="Pfam" id="PF01761">
    <property type="entry name" value="DHQ_synthase"/>
    <property type="match status" value="1"/>
</dbReference>
<dbReference type="PANTHER" id="PTHR43622:SF7">
    <property type="entry name" value="3-DEHYDROQUINATE SYNTHASE, CHLOROPLASTIC"/>
    <property type="match status" value="1"/>
</dbReference>
<keyword evidence="16 17" id="KW-0170">Cobalt</keyword>
<evidence type="ECO:0000256" key="7">
    <source>
        <dbReference type="ARBA" id="ARBA00017684"/>
    </source>
</evidence>
<comment type="cofactor">
    <cofactor evidence="17">
        <name>Co(2+)</name>
        <dbReference type="ChEBI" id="CHEBI:48828"/>
    </cofactor>
    <cofactor evidence="17">
        <name>Zn(2+)</name>
        <dbReference type="ChEBI" id="CHEBI:29105"/>
    </cofactor>
    <text evidence="17">Binds 1 divalent metal cation per subunit. Can use either Co(2+) or Zn(2+).</text>
</comment>
<gene>
    <name evidence="17 20" type="primary">aroB</name>
    <name evidence="20" type="ORF">ACFQMN_07350</name>
</gene>
<evidence type="ECO:0000256" key="17">
    <source>
        <dbReference type="HAMAP-Rule" id="MF_00110"/>
    </source>
</evidence>
<evidence type="ECO:0000256" key="8">
    <source>
        <dbReference type="ARBA" id="ARBA00022490"/>
    </source>
</evidence>
<dbReference type="SUPFAM" id="SSF56796">
    <property type="entry name" value="Dehydroquinate synthase-like"/>
    <property type="match status" value="1"/>
</dbReference>
<evidence type="ECO:0000256" key="14">
    <source>
        <dbReference type="ARBA" id="ARBA00023141"/>
    </source>
</evidence>
<evidence type="ECO:0000259" key="19">
    <source>
        <dbReference type="Pfam" id="PF24621"/>
    </source>
</evidence>
<evidence type="ECO:0000256" key="6">
    <source>
        <dbReference type="ARBA" id="ARBA00013031"/>
    </source>
</evidence>
<dbReference type="RefSeq" id="WP_289214306.1">
    <property type="nucleotide sequence ID" value="NZ_JAPVRC010000001.1"/>
</dbReference>
<dbReference type="EMBL" id="JBHTBY010000006">
    <property type="protein sequence ID" value="MFC7320693.1"/>
    <property type="molecule type" value="Genomic_DNA"/>
</dbReference>
<comment type="caution">
    <text evidence="17">Lacks conserved residue(s) required for the propagation of feature annotation.</text>
</comment>
<feature type="binding site" evidence="17">
    <location>
        <position position="139"/>
    </location>
    <ligand>
        <name>NAD(+)</name>
        <dbReference type="ChEBI" id="CHEBI:57540"/>
    </ligand>
</feature>
<reference evidence="21" key="1">
    <citation type="journal article" date="2019" name="Int. J. Syst. Evol. Microbiol.">
        <title>The Global Catalogue of Microorganisms (GCM) 10K type strain sequencing project: providing services to taxonomists for standard genome sequencing and annotation.</title>
        <authorList>
            <consortium name="The Broad Institute Genomics Platform"/>
            <consortium name="The Broad Institute Genome Sequencing Center for Infectious Disease"/>
            <person name="Wu L."/>
            <person name="Ma J."/>
        </authorList>
    </citation>
    <scope>NUCLEOTIDE SEQUENCE [LARGE SCALE GENOMIC DNA]</scope>
    <source>
        <strain evidence="21">CCUG 73951</strain>
    </source>
</reference>
<feature type="binding site" evidence="17">
    <location>
        <position position="259"/>
    </location>
    <ligand>
        <name>Zn(2+)</name>
        <dbReference type="ChEBI" id="CHEBI:29105"/>
    </ligand>
</feature>
<evidence type="ECO:0000256" key="13">
    <source>
        <dbReference type="ARBA" id="ARBA00023027"/>
    </source>
</evidence>
<keyword evidence="15 17" id="KW-0456">Lyase</keyword>
<proteinExistence type="inferred from homology"/>
<comment type="caution">
    <text evidence="20">The sequence shown here is derived from an EMBL/GenBank/DDBJ whole genome shotgun (WGS) entry which is preliminary data.</text>
</comment>
<dbReference type="CDD" id="cd08195">
    <property type="entry name" value="DHQS"/>
    <property type="match status" value="1"/>
</dbReference>
<evidence type="ECO:0000256" key="10">
    <source>
        <dbReference type="ARBA" id="ARBA00022723"/>
    </source>
</evidence>
<keyword evidence="8 17" id="KW-0963">Cytoplasm</keyword>
<feature type="binding site" evidence="17">
    <location>
        <begin position="166"/>
        <end position="169"/>
    </location>
    <ligand>
        <name>NAD(+)</name>
        <dbReference type="ChEBI" id="CHEBI:57540"/>
    </ligand>
</feature>
<evidence type="ECO:0000256" key="1">
    <source>
        <dbReference type="ARBA" id="ARBA00001393"/>
    </source>
</evidence>
<feature type="domain" description="3-dehydroquinate synthase N-terminal" evidence="18">
    <location>
        <begin position="65"/>
        <end position="176"/>
    </location>
</feature>
<feature type="binding site" evidence="17">
    <location>
        <begin position="127"/>
        <end position="128"/>
    </location>
    <ligand>
        <name>NAD(+)</name>
        <dbReference type="ChEBI" id="CHEBI:57540"/>
    </ligand>
</feature>
<evidence type="ECO:0000256" key="5">
    <source>
        <dbReference type="ARBA" id="ARBA00005412"/>
    </source>
</evidence>
<dbReference type="Proteomes" id="UP001596494">
    <property type="component" value="Unassembled WGS sequence"/>
</dbReference>
<evidence type="ECO:0000256" key="15">
    <source>
        <dbReference type="ARBA" id="ARBA00023239"/>
    </source>
</evidence>
<dbReference type="Gene3D" id="3.40.50.1970">
    <property type="match status" value="1"/>
</dbReference>
<dbReference type="InterPro" id="IPR056179">
    <property type="entry name" value="DHQS_C"/>
</dbReference>
<dbReference type="GO" id="GO:0003856">
    <property type="term" value="F:3-dehydroquinate synthase activity"/>
    <property type="evidence" value="ECO:0007669"/>
    <property type="project" value="UniProtKB-EC"/>
</dbReference>
<keyword evidence="14 17" id="KW-0057">Aromatic amino acid biosynthesis</keyword>
<name>A0ABW2K3D7_9BACI</name>
<dbReference type="Gene3D" id="1.20.1090.10">
    <property type="entry name" value="Dehydroquinate synthase-like - alpha domain"/>
    <property type="match status" value="1"/>
</dbReference>
<comment type="cofactor">
    <cofactor evidence="2 17">
        <name>NAD(+)</name>
        <dbReference type="ChEBI" id="CHEBI:57540"/>
    </cofactor>
</comment>
<organism evidence="20 21">
    <name type="scientific">Halobacillus campisalis</name>
    <dbReference type="NCBI Taxonomy" id="435909"/>
    <lineage>
        <taxon>Bacteria</taxon>
        <taxon>Bacillati</taxon>
        <taxon>Bacillota</taxon>
        <taxon>Bacilli</taxon>
        <taxon>Bacillales</taxon>
        <taxon>Bacillaceae</taxon>
        <taxon>Halobacillus</taxon>
    </lineage>
</organism>
<comment type="function">
    <text evidence="17">Catalyzes the conversion of 3-deoxy-D-arabino-heptulosonate 7-phosphate (DAHP) to dehydroquinate (DHQ).</text>
</comment>
<evidence type="ECO:0000259" key="18">
    <source>
        <dbReference type="Pfam" id="PF01761"/>
    </source>
</evidence>
<comment type="subcellular location">
    <subcellularLocation>
        <location evidence="3 17">Cytoplasm</location>
    </subcellularLocation>
</comment>
<dbReference type="InterPro" id="IPR016037">
    <property type="entry name" value="DHQ_synth_AroB"/>
</dbReference>
<dbReference type="EC" id="4.2.3.4" evidence="6 17"/>
<keyword evidence="11 17" id="KW-0547">Nucleotide-binding</keyword>
<evidence type="ECO:0000256" key="12">
    <source>
        <dbReference type="ARBA" id="ARBA00022833"/>
    </source>
</evidence>
<keyword evidence="10 17" id="KW-0479">Metal-binding</keyword>
<dbReference type="Pfam" id="PF24621">
    <property type="entry name" value="DHQS_C"/>
    <property type="match status" value="1"/>
</dbReference>
<dbReference type="InterPro" id="IPR030960">
    <property type="entry name" value="DHQS/DOIS_N"/>
</dbReference>
<comment type="pathway">
    <text evidence="4 17">Metabolic intermediate biosynthesis; chorismate biosynthesis; chorismate from D-erythrose 4-phosphate and phosphoenolpyruvate: step 2/7.</text>
</comment>
<keyword evidence="9 17" id="KW-0028">Amino-acid biosynthesis</keyword>
<feature type="binding site" evidence="17">
    <location>
        <position position="181"/>
    </location>
    <ligand>
        <name>Zn(2+)</name>
        <dbReference type="ChEBI" id="CHEBI:29105"/>
    </ligand>
</feature>
<evidence type="ECO:0000256" key="4">
    <source>
        <dbReference type="ARBA" id="ARBA00004661"/>
    </source>
</evidence>
<dbReference type="PANTHER" id="PTHR43622">
    <property type="entry name" value="3-DEHYDROQUINATE SYNTHASE"/>
    <property type="match status" value="1"/>
</dbReference>
<evidence type="ECO:0000256" key="11">
    <source>
        <dbReference type="ARBA" id="ARBA00022741"/>
    </source>
</evidence>
<dbReference type="InterPro" id="IPR050071">
    <property type="entry name" value="Dehydroquinate_synthase"/>
</dbReference>
<dbReference type="NCBIfam" id="TIGR01357">
    <property type="entry name" value="aroB"/>
    <property type="match status" value="1"/>
</dbReference>